<sequence length="300" mass="33261">MFAVLATTAVLGGGYWYYKNSSRAAGRSLADDEVKAAKASATGNIRKALDPSKFIDFKLKEVKPLTHDTSLFRFELEPDQRLGLDVASCVLTRTPQENGKPVIRPYTPTSHESTVSFFDLVIKRGKASSHIHSLKPGDTLAIKGPIPKFTYKQNFKQEIGMIGGGSGITPMLQLIRAVLENPEDKTKLSLLFANRSEDDVILKDELDELAARHPDRFQVHYTIDKAKRQEWKGDVGFVTTEMIKKYMPDSSKGEDVLVCVCGPPGMMNLLSGPKAPDYSQGELTGLLKQLGYTEKNVFKY</sequence>
<dbReference type="Proteomes" id="UP001145114">
    <property type="component" value="Unassembled WGS sequence"/>
</dbReference>
<gene>
    <name evidence="1" type="ORF">EV182_001334</name>
</gene>
<evidence type="ECO:0000313" key="2">
    <source>
        <dbReference type="Proteomes" id="UP001145114"/>
    </source>
</evidence>
<comment type="caution">
    <text evidence="1">The sequence shown here is derived from an EMBL/GenBank/DDBJ whole genome shotgun (WGS) entry which is preliminary data.</text>
</comment>
<evidence type="ECO:0000313" key="1">
    <source>
        <dbReference type="EMBL" id="KAJ1675405.1"/>
    </source>
</evidence>
<accession>A0ACC1HHA2</accession>
<protein>
    <submittedName>
        <fullName evidence="1">Uncharacterized protein</fullName>
    </submittedName>
</protein>
<reference evidence="1" key="1">
    <citation type="submission" date="2022-06" db="EMBL/GenBank/DDBJ databases">
        <title>Phylogenomic reconstructions and comparative analyses of Kickxellomycotina fungi.</title>
        <authorList>
            <person name="Reynolds N.K."/>
            <person name="Stajich J.E."/>
            <person name="Barry K."/>
            <person name="Grigoriev I.V."/>
            <person name="Crous P."/>
            <person name="Smith M.E."/>
        </authorList>
    </citation>
    <scope>NUCLEOTIDE SEQUENCE</scope>
    <source>
        <strain evidence="1">RSA 2271</strain>
    </source>
</reference>
<name>A0ACC1HHA2_9FUNG</name>
<dbReference type="EMBL" id="JAMZIH010005322">
    <property type="protein sequence ID" value="KAJ1675405.1"/>
    <property type="molecule type" value="Genomic_DNA"/>
</dbReference>
<keyword evidence="2" id="KW-1185">Reference proteome</keyword>
<proteinExistence type="predicted"/>
<organism evidence="1 2">
    <name type="scientific">Spiromyces aspiralis</name>
    <dbReference type="NCBI Taxonomy" id="68401"/>
    <lineage>
        <taxon>Eukaryota</taxon>
        <taxon>Fungi</taxon>
        <taxon>Fungi incertae sedis</taxon>
        <taxon>Zoopagomycota</taxon>
        <taxon>Kickxellomycotina</taxon>
        <taxon>Kickxellomycetes</taxon>
        <taxon>Kickxellales</taxon>
        <taxon>Kickxellaceae</taxon>
        <taxon>Spiromyces</taxon>
    </lineage>
</organism>